<comment type="caution">
    <text evidence="2">The sequence shown here is derived from an EMBL/GenBank/DDBJ whole genome shotgun (WGS) entry which is preliminary data.</text>
</comment>
<name>A0A2M9R6P8_9FLAO</name>
<gene>
    <name evidence="2" type="ORF">CDL10_08125</name>
</gene>
<evidence type="ECO:0000256" key="1">
    <source>
        <dbReference type="SAM" id="SignalP"/>
    </source>
</evidence>
<feature type="signal peptide" evidence="1">
    <location>
        <begin position="1"/>
        <end position="19"/>
    </location>
</feature>
<reference evidence="2 3" key="1">
    <citation type="submission" date="2017-06" db="EMBL/GenBank/DDBJ databases">
        <title>Description of Avrilella dinanensis gen. nov. sp. nov.</title>
        <authorList>
            <person name="Leyer C."/>
            <person name="Sassi M."/>
            <person name="Minet J."/>
            <person name="Kayal S."/>
            <person name="Cattoir V."/>
        </authorList>
    </citation>
    <scope>NUCLEOTIDE SEQUENCE [LARGE SCALE GENOMIC DNA]</scope>
    <source>
        <strain evidence="2 3">UR159</strain>
    </source>
</reference>
<keyword evidence="1" id="KW-0732">Signal</keyword>
<proteinExistence type="predicted"/>
<organism evidence="2 3">
    <name type="scientific">Avrilella dinanensis</name>
    <dbReference type="NCBI Taxonomy" id="2008672"/>
    <lineage>
        <taxon>Bacteria</taxon>
        <taxon>Pseudomonadati</taxon>
        <taxon>Bacteroidota</taxon>
        <taxon>Flavobacteriia</taxon>
        <taxon>Flavobacteriales</taxon>
        <taxon>Flavobacteriaceae</taxon>
        <taxon>Avrilella</taxon>
    </lineage>
</organism>
<keyword evidence="3" id="KW-1185">Reference proteome</keyword>
<protein>
    <submittedName>
        <fullName evidence="2">Uncharacterized protein</fullName>
    </submittedName>
</protein>
<evidence type="ECO:0000313" key="2">
    <source>
        <dbReference type="EMBL" id="PJR04509.1"/>
    </source>
</evidence>
<dbReference type="RefSeq" id="WP_100678068.1">
    <property type="nucleotide sequence ID" value="NZ_NIPO01000001.1"/>
</dbReference>
<dbReference type="AlphaFoldDB" id="A0A2M9R6P8"/>
<accession>A0A2M9R6P8</accession>
<feature type="chain" id="PRO_5014734852" evidence="1">
    <location>
        <begin position="20"/>
        <end position="144"/>
    </location>
</feature>
<dbReference type="Proteomes" id="UP000231960">
    <property type="component" value="Unassembled WGS sequence"/>
</dbReference>
<sequence length="144" mass="16968">MKKSLLYIPFILLSLTAFSQTAEQENEMNAIISYVQETQRDDIFEVKNIRTQNDNGEEVITSYYFENENVFCIINKVYAKVQHETTYYLKDNKLILAIIREDSTKPDEIYYFVKNDSLLNSKDINEAYPFEEVVGNFNELISEF</sequence>
<evidence type="ECO:0000313" key="3">
    <source>
        <dbReference type="Proteomes" id="UP000231960"/>
    </source>
</evidence>
<dbReference type="EMBL" id="NIPO01000001">
    <property type="protein sequence ID" value="PJR04509.1"/>
    <property type="molecule type" value="Genomic_DNA"/>
</dbReference>